<comment type="caution">
    <text evidence="2">The sequence shown here is derived from an EMBL/GenBank/DDBJ whole genome shotgun (WGS) entry which is preliminary data.</text>
</comment>
<evidence type="ECO:0000313" key="2">
    <source>
        <dbReference type="EMBL" id="KAF9758441.1"/>
    </source>
</evidence>
<dbReference type="EMBL" id="JADCTT010000001">
    <property type="protein sequence ID" value="KAF9758441.1"/>
    <property type="molecule type" value="Genomic_DNA"/>
</dbReference>
<evidence type="ECO:0000256" key="1">
    <source>
        <dbReference type="SAM" id="MobiDB-lite"/>
    </source>
</evidence>
<evidence type="ECO:0000313" key="3">
    <source>
        <dbReference type="Proteomes" id="UP000616885"/>
    </source>
</evidence>
<dbReference type="Proteomes" id="UP000616885">
    <property type="component" value="Unassembled WGS sequence"/>
</dbReference>
<protein>
    <submittedName>
        <fullName evidence="2">Uncharacterized protein</fullName>
    </submittedName>
</protein>
<name>A0A8H7NMA5_BIOOC</name>
<reference evidence="2" key="1">
    <citation type="submission" date="2020-10" db="EMBL/GenBank/DDBJ databases">
        <title>High-Quality Genome Resource of Clonostachys rosea strain S41 by Oxford Nanopore Long-Read Sequencing.</title>
        <authorList>
            <person name="Wang H."/>
        </authorList>
    </citation>
    <scope>NUCLEOTIDE SEQUENCE</scope>
    <source>
        <strain evidence="2">S41</strain>
    </source>
</reference>
<sequence length="125" mass="13452">MEVRKLSHGNGYSSRGGLGVVGNRVIVSTIDDSSAASTHPHKPTCHWMKDTHTSFLGTRNNRLFCQILPSIWGPRVAEGPPILIDPTPVLPGPQKPKIKGDSKAMDCTARQRAGRATEVDNTPAS</sequence>
<proteinExistence type="predicted"/>
<dbReference type="AlphaFoldDB" id="A0A8H7NMA5"/>
<gene>
    <name evidence="2" type="ORF">IM811_000135</name>
</gene>
<feature type="region of interest" description="Disordered" evidence="1">
    <location>
        <begin position="83"/>
        <end position="125"/>
    </location>
</feature>
<organism evidence="2 3">
    <name type="scientific">Bionectria ochroleuca</name>
    <name type="common">Gliocladium roseum</name>
    <dbReference type="NCBI Taxonomy" id="29856"/>
    <lineage>
        <taxon>Eukaryota</taxon>
        <taxon>Fungi</taxon>
        <taxon>Dikarya</taxon>
        <taxon>Ascomycota</taxon>
        <taxon>Pezizomycotina</taxon>
        <taxon>Sordariomycetes</taxon>
        <taxon>Hypocreomycetidae</taxon>
        <taxon>Hypocreales</taxon>
        <taxon>Bionectriaceae</taxon>
        <taxon>Clonostachys</taxon>
    </lineage>
</organism>
<accession>A0A8H7NMA5</accession>